<accession>A0A4Y9R1P6</accession>
<protein>
    <submittedName>
        <fullName evidence="2">Uncharacterized protein</fullName>
    </submittedName>
</protein>
<feature type="transmembrane region" description="Helical" evidence="1">
    <location>
        <begin position="34"/>
        <end position="55"/>
    </location>
</feature>
<comment type="caution">
    <text evidence="2">The sequence shown here is derived from an EMBL/GenBank/DDBJ whole genome shotgun (WGS) entry which is preliminary data.</text>
</comment>
<evidence type="ECO:0000313" key="3">
    <source>
        <dbReference type="Proteomes" id="UP000298127"/>
    </source>
</evidence>
<evidence type="ECO:0000256" key="1">
    <source>
        <dbReference type="SAM" id="Phobius"/>
    </source>
</evidence>
<keyword evidence="3" id="KW-1185">Reference proteome</keyword>
<reference evidence="2 3" key="1">
    <citation type="journal article" date="2018" name="J. Microbiol.">
        <title>Leifsonia flava sp. nov., a novel actinobacterium isolated from the rhizosphere of Aquilegia viridiflora.</title>
        <authorList>
            <person name="Cai Y."/>
            <person name="Tao W.Z."/>
            <person name="Ma Y.J."/>
            <person name="Cheng J."/>
            <person name="Zhang M.Y."/>
            <person name="Zhang Y.X."/>
        </authorList>
    </citation>
    <scope>NUCLEOTIDE SEQUENCE [LARGE SCALE GENOMIC DNA]</scope>
    <source>
        <strain evidence="2 3">SYP-B2174</strain>
    </source>
</reference>
<feature type="transmembrane region" description="Helical" evidence="1">
    <location>
        <begin position="116"/>
        <end position="137"/>
    </location>
</feature>
<keyword evidence="1" id="KW-0812">Transmembrane</keyword>
<name>A0A4Y9R1P6_9MICO</name>
<dbReference type="Proteomes" id="UP000298127">
    <property type="component" value="Unassembled WGS sequence"/>
</dbReference>
<keyword evidence="1" id="KW-0472">Membrane</keyword>
<feature type="transmembrane region" description="Helical" evidence="1">
    <location>
        <begin position="149"/>
        <end position="170"/>
    </location>
</feature>
<evidence type="ECO:0000313" key="2">
    <source>
        <dbReference type="EMBL" id="TFV98367.1"/>
    </source>
</evidence>
<feature type="transmembrane region" description="Helical" evidence="1">
    <location>
        <begin position="67"/>
        <end position="84"/>
    </location>
</feature>
<keyword evidence="1" id="KW-1133">Transmembrane helix</keyword>
<feature type="transmembrane region" description="Helical" evidence="1">
    <location>
        <begin position="6"/>
        <end position="27"/>
    </location>
</feature>
<dbReference type="EMBL" id="SPQZ01000003">
    <property type="protein sequence ID" value="TFV98367.1"/>
    <property type="molecule type" value="Genomic_DNA"/>
</dbReference>
<sequence length="185" mass="19666">MIVGLIIACEIGFWVAVVSGLVARYVLRMPRLGLVLLAAAPAIDVVLLIATAVHLKSGAQAEWAHGLAALYIGFSVAYGHRLIAWADARFAQRFAGGEPAPKLTGAAYTRKCWADLARTVLGAGIAAAILFGLTWWVDDPARTLELQSWYPILLLVVGIDAVWAISYTLWPRKAGPAASASPSGM</sequence>
<dbReference type="RefSeq" id="WP_135120365.1">
    <property type="nucleotide sequence ID" value="NZ_SPQZ01000003.1"/>
</dbReference>
<organism evidence="2 3">
    <name type="scientific">Orlajensenia leifsoniae</name>
    <dbReference type="NCBI Taxonomy" id="2561933"/>
    <lineage>
        <taxon>Bacteria</taxon>
        <taxon>Bacillati</taxon>
        <taxon>Actinomycetota</taxon>
        <taxon>Actinomycetes</taxon>
        <taxon>Micrococcales</taxon>
        <taxon>Microbacteriaceae</taxon>
        <taxon>Orlajensenia</taxon>
    </lineage>
</organism>
<proteinExistence type="predicted"/>
<gene>
    <name evidence="2" type="ORF">E4M00_10225</name>
</gene>
<dbReference type="AlphaFoldDB" id="A0A4Y9R1P6"/>